<sequence>MGMFNRHQVACLLLRAFLRRCCLFKGSIMRRYFRAIAKHQSDHQDMTLLDYFFRKQKLKPTQPHGTTTIFTDWPFINDISNEGPTQNKLTGHINGTQER</sequence>
<protein>
    <submittedName>
        <fullName evidence="1">Uncharacterized protein</fullName>
    </submittedName>
</protein>
<gene>
    <name evidence="1" type="ORF">DPEC_G00066300</name>
</gene>
<reference evidence="1" key="1">
    <citation type="submission" date="2021-05" db="EMBL/GenBank/DDBJ databases">
        <authorList>
            <person name="Pan Q."/>
            <person name="Jouanno E."/>
            <person name="Zahm M."/>
            <person name="Klopp C."/>
            <person name="Cabau C."/>
            <person name="Louis A."/>
            <person name="Berthelot C."/>
            <person name="Parey E."/>
            <person name="Roest Crollius H."/>
            <person name="Montfort J."/>
            <person name="Robinson-Rechavi M."/>
            <person name="Bouchez O."/>
            <person name="Lampietro C."/>
            <person name="Lopez Roques C."/>
            <person name="Donnadieu C."/>
            <person name="Postlethwait J."/>
            <person name="Bobe J."/>
            <person name="Dillon D."/>
            <person name="Chandos A."/>
            <person name="von Hippel F."/>
            <person name="Guiguen Y."/>
        </authorList>
    </citation>
    <scope>NUCLEOTIDE SEQUENCE</scope>
    <source>
        <strain evidence="1">YG-Jan2019</strain>
    </source>
</reference>
<name>A0ACC2H853_DALPE</name>
<dbReference type="Proteomes" id="UP001157502">
    <property type="component" value="Chromosome 5"/>
</dbReference>
<accession>A0ACC2H853</accession>
<dbReference type="EMBL" id="CM055732">
    <property type="protein sequence ID" value="KAJ8012208.1"/>
    <property type="molecule type" value="Genomic_DNA"/>
</dbReference>
<proteinExistence type="predicted"/>
<comment type="caution">
    <text evidence="1">The sequence shown here is derived from an EMBL/GenBank/DDBJ whole genome shotgun (WGS) entry which is preliminary data.</text>
</comment>
<organism evidence="1 2">
    <name type="scientific">Dallia pectoralis</name>
    <name type="common">Alaska blackfish</name>
    <dbReference type="NCBI Taxonomy" id="75939"/>
    <lineage>
        <taxon>Eukaryota</taxon>
        <taxon>Metazoa</taxon>
        <taxon>Chordata</taxon>
        <taxon>Craniata</taxon>
        <taxon>Vertebrata</taxon>
        <taxon>Euteleostomi</taxon>
        <taxon>Actinopterygii</taxon>
        <taxon>Neopterygii</taxon>
        <taxon>Teleostei</taxon>
        <taxon>Protacanthopterygii</taxon>
        <taxon>Esociformes</taxon>
        <taxon>Umbridae</taxon>
        <taxon>Dallia</taxon>
    </lineage>
</organism>
<evidence type="ECO:0000313" key="1">
    <source>
        <dbReference type="EMBL" id="KAJ8012208.1"/>
    </source>
</evidence>
<keyword evidence="2" id="KW-1185">Reference proteome</keyword>
<evidence type="ECO:0000313" key="2">
    <source>
        <dbReference type="Proteomes" id="UP001157502"/>
    </source>
</evidence>